<dbReference type="SMART" id="SM00199">
    <property type="entry name" value="SCY"/>
    <property type="match status" value="1"/>
</dbReference>
<evidence type="ECO:0000256" key="3">
    <source>
        <dbReference type="ARBA" id="ARBA00022514"/>
    </source>
</evidence>
<keyword evidence="3" id="KW-0202">Cytokine</keyword>
<evidence type="ECO:0000313" key="7">
    <source>
        <dbReference type="RefSeq" id="XP_021327320.2"/>
    </source>
</evidence>
<dbReference type="Pfam" id="PF00048">
    <property type="entry name" value="IL8"/>
    <property type="match status" value="1"/>
</dbReference>
<dbReference type="GO" id="GO:0005615">
    <property type="term" value="C:extracellular space"/>
    <property type="evidence" value="ECO:0007669"/>
    <property type="project" value="UniProtKB-KW"/>
</dbReference>
<evidence type="ECO:0000256" key="4">
    <source>
        <dbReference type="ARBA" id="ARBA00022525"/>
    </source>
</evidence>
<dbReference type="InterPro" id="IPR001811">
    <property type="entry name" value="Chemokine_IL8-like_dom"/>
</dbReference>
<dbReference type="InterPro" id="IPR036048">
    <property type="entry name" value="Interleukin_8-like_sf"/>
</dbReference>
<dbReference type="FunFam" id="2.40.50.40:FF:000004">
    <property type="entry name" value="C-X-C motif chemokine"/>
    <property type="match status" value="1"/>
</dbReference>
<dbReference type="PRINTS" id="PR00437">
    <property type="entry name" value="SMALLCYTKCXC"/>
</dbReference>
<evidence type="ECO:0000313" key="6">
    <source>
        <dbReference type="Proteomes" id="UP000000437"/>
    </source>
</evidence>
<dbReference type="Proteomes" id="UP000000437">
    <property type="component" value="Chromosome 5"/>
</dbReference>
<dbReference type="Gene3D" id="2.40.50.40">
    <property type="match status" value="1"/>
</dbReference>
<dbReference type="PANTHER" id="PTHR12015:SF203">
    <property type="entry name" value="CHEMOKINE INTERLEUKIN-8-LIKE DOMAIN-CONTAINING PROTEIN"/>
    <property type="match status" value="1"/>
</dbReference>
<dbReference type="AlphaFoldDB" id="A0A8M9Q1N9"/>
<comment type="similarity">
    <text evidence="2">Belongs to the intercrine alpha (chemokine CxC) family.</text>
</comment>
<dbReference type="KEGG" id="dre:101886937"/>
<dbReference type="SUPFAM" id="SSF54117">
    <property type="entry name" value="Interleukin 8-like chemokines"/>
    <property type="match status" value="1"/>
</dbReference>
<dbReference type="GO" id="GO:0006952">
    <property type="term" value="P:defense response"/>
    <property type="evidence" value="ECO:0007669"/>
    <property type="project" value="InterPro"/>
</dbReference>
<dbReference type="PANTHER" id="PTHR12015">
    <property type="entry name" value="SMALL INDUCIBLE CYTOKINE A"/>
    <property type="match status" value="1"/>
</dbReference>
<dbReference type="GO" id="GO:0008009">
    <property type="term" value="F:chemokine activity"/>
    <property type="evidence" value="ECO:0007669"/>
    <property type="project" value="InterPro"/>
</dbReference>
<evidence type="ECO:0000256" key="2">
    <source>
        <dbReference type="ARBA" id="ARBA00010665"/>
    </source>
</evidence>
<dbReference type="GO" id="GO:0006955">
    <property type="term" value="P:immune response"/>
    <property type="evidence" value="ECO:0007669"/>
    <property type="project" value="InterPro"/>
</dbReference>
<accession>A0A8M9Q1N9</accession>
<dbReference type="InterPro" id="IPR039809">
    <property type="entry name" value="Chemokine_b/g/d"/>
</dbReference>
<dbReference type="GO" id="GO:0042056">
    <property type="term" value="F:chemoattractant activity"/>
    <property type="evidence" value="ECO:0007669"/>
    <property type="project" value="UniProtKB-ARBA"/>
</dbReference>
<protein>
    <submittedName>
        <fullName evidence="7">C-X-C motif chemokine 13</fullName>
    </submittedName>
</protein>
<evidence type="ECO:0000256" key="1">
    <source>
        <dbReference type="ARBA" id="ARBA00004613"/>
    </source>
</evidence>
<dbReference type="InterPro" id="IPR001089">
    <property type="entry name" value="Chemokine_CXC"/>
</dbReference>
<organism evidence="6 7">
    <name type="scientific">Danio rerio</name>
    <name type="common">Zebrafish</name>
    <name type="synonym">Brachydanio rerio</name>
    <dbReference type="NCBI Taxonomy" id="7955"/>
    <lineage>
        <taxon>Eukaryota</taxon>
        <taxon>Metazoa</taxon>
        <taxon>Chordata</taxon>
        <taxon>Craniata</taxon>
        <taxon>Vertebrata</taxon>
        <taxon>Euteleostomi</taxon>
        <taxon>Actinopterygii</taxon>
        <taxon>Neopterygii</taxon>
        <taxon>Teleostei</taxon>
        <taxon>Ostariophysi</taxon>
        <taxon>Cypriniformes</taxon>
        <taxon>Danionidae</taxon>
        <taxon>Danioninae</taxon>
        <taxon>Danio</taxon>
    </lineage>
</organism>
<dbReference type="AGR" id="ZFIN:ZDB-GENE-121010-2"/>
<dbReference type="CTD" id="10563"/>
<evidence type="ECO:0000256" key="5">
    <source>
        <dbReference type="ARBA" id="ARBA00054901"/>
    </source>
</evidence>
<dbReference type="InterPro" id="IPR033899">
    <property type="entry name" value="CXC_Chemokine_domain"/>
</dbReference>
<dbReference type="CDD" id="cd00273">
    <property type="entry name" value="Chemokine_CXC"/>
    <property type="match status" value="1"/>
</dbReference>
<dbReference type="ZFIN" id="ZDB-GENE-121010-2">
    <property type="gene designation" value="cxcl13"/>
</dbReference>
<dbReference type="RefSeq" id="XP_021327320.2">
    <property type="nucleotide sequence ID" value="XM_021471645.3"/>
</dbReference>
<gene>
    <name evidence="7 8" type="primary">cxcl13</name>
</gene>
<comment type="function">
    <text evidence="5">Ligand for cxcr3.2. Chemotactic for macrophages.</text>
</comment>
<evidence type="ECO:0000313" key="8">
    <source>
        <dbReference type="ZFIN" id="ZDB-GENE-121010-2"/>
    </source>
</evidence>
<comment type="subcellular location">
    <subcellularLocation>
        <location evidence="1">Secreted</location>
    </subcellularLocation>
</comment>
<keyword evidence="6" id="KW-1185">Reference proteome</keyword>
<proteinExistence type="inferred from homology"/>
<reference evidence="7" key="1">
    <citation type="submission" date="2025-08" db="UniProtKB">
        <authorList>
            <consortium name="RefSeq"/>
        </authorList>
    </citation>
    <scope>IDENTIFICATION</scope>
    <source>
        <strain evidence="7">Tuebingen</strain>
        <tissue evidence="7">Fibroblasts and whole tissue</tissue>
    </source>
</reference>
<keyword evidence="4" id="KW-0964">Secreted</keyword>
<sequence>MPPLSDLLHHQSFDLSFNMALRPSLLLAVTAVCCFTIIIALPMDGFATENKCKCQTTTSSRIPPRLFQKIEILPAGAHCRKAEIIITKKDNQAVCLHPEARWVKEMVSKIISKRAERETAMPTVA</sequence>
<name>A0A8M9Q1N9_DANRE</name>